<dbReference type="EMBL" id="CP000386">
    <property type="protein sequence ID" value="ABG05429.1"/>
    <property type="molecule type" value="Genomic_DNA"/>
</dbReference>
<organism evidence="1 2">
    <name type="scientific">Rubrobacter xylanophilus (strain DSM 9941 / JCM 11954 / NBRC 16129 / PRD-1)</name>
    <dbReference type="NCBI Taxonomy" id="266117"/>
    <lineage>
        <taxon>Bacteria</taxon>
        <taxon>Bacillati</taxon>
        <taxon>Actinomycetota</taxon>
        <taxon>Rubrobacteria</taxon>
        <taxon>Rubrobacterales</taxon>
        <taxon>Rubrobacteraceae</taxon>
        <taxon>Rubrobacter</taxon>
    </lineage>
</organism>
<dbReference type="KEGG" id="rxy:Rxyl_2508"/>
<reference evidence="1 2" key="1">
    <citation type="submission" date="2006-06" db="EMBL/GenBank/DDBJ databases">
        <title>Complete sequence of Rubrobacter xylanophilus DSM 9941.</title>
        <authorList>
            <consortium name="US DOE Joint Genome Institute"/>
            <person name="Copeland A."/>
            <person name="Lucas S."/>
            <person name="Lapidus A."/>
            <person name="Barry K."/>
            <person name="Detter J.C."/>
            <person name="Glavina del Rio T."/>
            <person name="Hammon N."/>
            <person name="Israni S."/>
            <person name="Dalin E."/>
            <person name="Tice H."/>
            <person name="Pitluck S."/>
            <person name="Munk A.C."/>
            <person name="Brettin T."/>
            <person name="Bruce D."/>
            <person name="Han C."/>
            <person name="Tapia R."/>
            <person name="Gilna P."/>
            <person name="Schmutz J."/>
            <person name="Larimer F."/>
            <person name="Land M."/>
            <person name="Hauser L."/>
            <person name="Kyrpides N."/>
            <person name="Lykidis A."/>
            <person name="da Costa M.S."/>
            <person name="Rainey F.A."/>
            <person name="Empadinhas N."/>
            <person name="Jolivet E."/>
            <person name="Battista J.R."/>
            <person name="Richardson P."/>
        </authorList>
    </citation>
    <scope>NUCLEOTIDE SEQUENCE [LARGE SCALE GENOMIC DNA]</scope>
    <source>
        <strain evidence="2">DSM 9941 / NBRC 16129 / PRD-1</strain>
    </source>
</reference>
<evidence type="ECO:0000313" key="2">
    <source>
        <dbReference type="Proteomes" id="UP000006637"/>
    </source>
</evidence>
<gene>
    <name evidence="1" type="ordered locus">Rxyl_2508</name>
</gene>
<evidence type="ECO:0000313" key="1">
    <source>
        <dbReference type="EMBL" id="ABG05429.1"/>
    </source>
</evidence>
<accession>Q1AT49</accession>
<dbReference type="STRING" id="266117.Rxyl_2508"/>
<sequence length="127" mass="13103">MIDHSRQLRVLTAAMAGVALAVAAILLAVQPWAWAAAASVKVVGSVTTVRPNQTTPDDWSTQADLKAAKNEFESFQVVVEAAGDQPITGLQIQKDAAGDPDVNLTQVDANGTPIPGGATIANSNITV</sequence>
<dbReference type="AlphaFoldDB" id="Q1AT49"/>
<dbReference type="RefSeq" id="WP_011565440.1">
    <property type="nucleotide sequence ID" value="NC_008148.1"/>
</dbReference>
<keyword evidence="2" id="KW-1185">Reference proteome</keyword>
<name>Q1AT49_RUBXD</name>
<protein>
    <submittedName>
        <fullName evidence="1">Uncharacterized protein</fullName>
    </submittedName>
</protein>
<dbReference type="Proteomes" id="UP000006637">
    <property type="component" value="Chromosome"/>
</dbReference>
<dbReference type="HOGENOM" id="CLU_1968929_0_0_11"/>
<proteinExistence type="predicted"/>